<feature type="compositionally biased region" description="Basic and acidic residues" evidence="6">
    <location>
        <begin position="148"/>
        <end position="163"/>
    </location>
</feature>
<evidence type="ECO:0000256" key="5">
    <source>
        <dbReference type="PIRSR" id="PIRSR011789-1"/>
    </source>
</evidence>
<feature type="active site" evidence="5">
    <location>
        <position position="403"/>
    </location>
</feature>
<keyword evidence="9" id="KW-1185">Reference proteome</keyword>
<dbReference type="FunFam" id="3.40.1350.10:FF:000007">
    <property type="entry name" value="tRNA-splicing endonuclease subunit Sen2"/>
    <property type="match status" value="1"/>
</dbReference>
<keyword evidence="3 4" id="KW-0456">Lyase</keyword>
<dbReference type="InterPro" id="IPR016589">
    <property type="entry name" value="tRNA_splic_SEN2"/>
</dbReference>
<feature type="region of interest" description="Disordered" evidence="6">
    <location>
        <begin position="1"/>
        <end position="41"/>
    </location>
</feature>
<dbReference type="InterPro" id="IPR006676">
    <property type="entry name" value="tRNA_splic"/>
</dbReference>
<name>A0A2V1DNU1_9PLEO</name>
<protein>
    <recommendedName>
        <fullName evidence="4">tRNA-splicing endonuclease subunit Sen2</fullName>
        <ecNumber evidence="4">4.6.1.16</ecNumber>
    </recommendedName>
</protein>
<dbReference type="Pfam" id="PF01974">
    <property type="entry name" value="tRNA_int_endo"/>
    <property type="match status" value="1"/>
</dbReference>
<dbReference type="PIRSF" id="PIRSF011789">
    <property type="entry name" value="tRNA_splic_SEN2"/>
    <property type="match status" value="1"/>
</dbReference>
<dbReference type="SUPFAM" id="SSF53032">
    <property type="entry name" value="tRNA-intron endonuclease catalytic domain-like"/>
    <property type="match status" value="1"/>
</dbReference>
<dbReference type="AlphaFoldDB" id="A0A2V1DNU1"/>
<dbReference type="InterPro" id="IPR006677">
    <property type="entry name" value="tRNA_intron_Endonuc_cat-like"/>
</dbReference>
<dbReference type="EC" id="4.6.1.16" evidence="4"/>
<dbReference type="NCBIfam" id="TIGR00324">
    <property type="entry name" value="endA"/>
    <property type="match status" value="1"/>
</dbReference>
<comment type="function">
    <text evidence="4">Constitutes one of the two catalytic subunit of the tRNA-splicing endonuclease complex, a complex responsible for identification and cleavage of the splice sites in pre-tRNA. It cleaves pre-tRNA at the 5'- and 3'-splice sites to release the intron. The products are an intron and two tRNA half-molecules bearing 2',3'-cyclic phosphate and 5'-OH termini. There are no conserved sequences at the splice sites, but the intron is invariably located at the same site in the gene, placing the splice sites an invariant distance from the constant structural features of the tRNA body.</text>
</comment>
<proteinExistence type="inferred from homology"/>
<feature type="domain" description="tRNA intron endonuclease catalytic" evidence="7">
    <location>
        <begin position="316"/>
        <end position="408"/>
    </location>
</feature>
<gene>
    <name evidence="8" type="ORF">DM02DRAFT_615146</name>
</gene>
<feature type="active site" evidence="5">
    <location>
        <position position="346"/>
    </location>
</feature>
<comment type="similarity">
    <text evidence="1 4">Belongs to the tRNA-intron endonuclease family.</text>
</comment>
<evidence type="ECO:0000313" key="8">
    <source>
        <dbReference type="EMBL" id="PVH99283.1"/>
    </source>
</evidence>
<evidence type="ECO:0000256" key="4">
    <source>
        <dbReference type="PIRNR" id="PIRNR011789"/>
    </source>
</evidence>
<dbReference type="GO" id="GO:0003676">
    <property type="term" value="F:nucleic acid binding"/>
    <property type="evidence" value="ECO:0007669"/>
    <property type="project" value="InterPro"/>
</dbReference>
<keyword evidence="2 4" id="KW-0819">tRNA processing</keyword>
<accession>A0A2V1DNU1</accession>
<dbReference type="STRING" id="97972.A0A2V1DNU1"/>
<feature type="region of interest" description="Disordered" evidence="6">
    <location>
        <begin position="136"/>
        <end position="163"/>
    </location>
</feature>
<dbReference type="EMBL" id="KZ805395">
    <property type="protein sequence ID" value="PVH99283.1"/>
    <property type="molecule type" value="Genomic_DNA"/>
</dbReference>
<dbReference type="CDD" id="cd22363">
    <property type="entry name" value="tRNA-intron_lyase_C"/>
    <property type="match status" value="1"/>
</dbReference>
<evidence type="ECO:0000313" key="9">
    <source>
        <dbReference type="Proteomes" id="UP000244855"/>
    </source>
</evidence>
<dbReference type="PANTHER" id="PTHR21227">
    <property type="entry name" value="TRNA-SPLICING ENDONUCLEASE SUBUNIT SEN2"/>
    <property type="match status" value="1"/>
</dbReference>
<sequence>MASRVGNPKAEAQVSEGTAKSQPNSNNADSAPKKQRVKRPNYNEIHAKPLPLEVYPLPTFIPHNPISIVRIAVSLISHSIRRPSSHLVIHKAYFSPETQSIHVTDPKSIRALWEQGFWGKGSLSRSEPHWLDQEKRRRGLDAVQTSEEYTRGRREERRQMKLERAKAQREAIEEQLRKEGKVVSETQIEDLVDEGLFAESPKGTLYSTDSDKPLASTTETENAIISAVSKSAGQNPLVPDAVIEDQEHLQLTLEEAFFLCYVLGVLEVSNNHVAVQPTELIRLFCQHSLFLATETLRSPVPLSQDDVVAIAPDNAFVLKYIVFHHFRSLGWVVRPGTKFGCDYLLYLRGPAFHHAEFAVMILPAYSHPYWSEDPVRAAASRKKENRDWWWLHRLNRVQTQARKTLMLVHVEVPPPWDENGAKRIDISKVLVNYHVRETIWKRWSMNRNRD</sequence>
<organism evidence="8 9">
    <name type="scientific">Periconia macrospinosa</name>
    <dbReference type="NCBI Taxonomy" id="97972"/>
    <lineage>
        <taxon>Eukaryota</taxon>
        <taxon>Fungi</taxon>
        <taxon>Dikarya</taxon>
        <taxon>Ascomycota</taxon>
        <taxon>Pezizomycotina</taxon>
        <taxon>Dothideomycetes</taxon>
        <taxon>Pleosporomycetidae</taxon>
        <taxon>Pleosporales</taxon>
        <taxon>Massarineae</taxon>
        <taxon>Periconiaceae</taxon>
        <taxon>Periconia</taxon>
    </lineage>
</organism>
<dbReference type="GO" id="GO:0000214">
    <property type="term" value="C:tRNA-intron endonuclease complex"/>
    <property type="evidence" value="ECO:0007669"/>
    <property type="project" value="UniProtKB-UniRule"/>
</dbReference>
<evidence type="ECO:0000256" key="3">
    <source>
        <dbReference type="ARBA" id="ARBA00023239"/>
    </source>
</evidence>
<feature type="active site" evidence="5">
    <location>
        <position position="354"/>
    </location>
</feature>
<dbReference type="GO" id="GO:0005737">
    <property type="term" value="C:cytoplasm"/>
    <property type="evidence" value="ECO:0007669"/>
    <property type="project" value="TreeGrafter"/>
</dbReference>
<dbReference type="OrthoDB" id="10249562at2759"/>
<dbReference type="GO" id="GO:0000213">
    <property type="term" value="F:tRNA-intron lyase activity"/>
    <property type="evidence" value="ECO:0007669"/>
    <property type="project" value="UniProtKB-UniRule"/>
</dbReference>
<dbReference type="PANTHER" id="PTHR21227:SF0">
    <property type="entry name" value="TRNA-SPLICING ENDONUCLEASE SUBUNIT SEN2"/>
    <property type="match status" value="1"/>
</dbReference>
<feature type="compositionally biased region" description="Polar residues" evidence="6">
    <location>
        <begin position="15"/>
        <end position="29"/>
    </location>
</feature>
<dbReference type="GO" id="GO:0000379">
    <property type="term" value="P:tRNA-type intron splice site recognition and cleavage"/>
    <property type="evidence" value="ECO:0007669"/>
    <property type="project" value="TreeGrafter"/>
</dbReference>
<dbReference type="InterPro" id="IPR011856">
    <property type="entry name" value="tRNA_endonuc-like_dom_sf"/>
</dbReference>
<evidence type="ECO:0000256" key="6">
    <source>
        <dbReference type="SAM" id="MobiDB-lite"/>
    </source>
</evidence>
<evidence type="ECO:0000259" key="7">
    <source>
        <dbReference type="Pfam" id="PF01974"/>
    </source>
</evidence>
<dbReference type="Gene3D" id="3.40.1350.10">
    <property type="match status" value="1"/>
</dbReference>
<evidence type="ECO:0000256" key="1">
    <source>
        <dbReference type="ARBA" id="ARBA00008078"/>
    </source>
</evidence>
<dbReference type="InterPro" id="IPR036167">
    <property type="entry name" value="tRNA_intron_Endo_cat-like_sf"/>
</dbReference>
<evidence type="ECO:0000256" key="2">
    <source>
        <dbReference type="ARBA" id="ARBA00022694"/>
    </source>
</evidence>
<dbReference type="Proteomes" id="UP000244855">
    <property type="component" value="Unassembled WGS sequence"/>
</dbReference>
<reference evidence="8 9" key="1">
    <citation type="journal article" date="2018" name="Sci. Rep.">
        <title>Comparative genomics provides insights into the lifestyle and reveals functional heterogeneity of dark septate endophytic fungi.</title>
        <authorList>
            <person name="Knapp D.G."/>
            <person name="Nemeth J.B."/>
            <person name="Barry K."/>
            <person name="Hainaut M."/>
            <person name="Henrissat B."/>
            <person name="Johnson J."/>
            <person name="Kuo A."/>
            <person name="Lim J.H.P."/>
            <person name="Lipzen A."/>
            <person name="Nolan M."/>
            <person name="Ohm R.A."/>
            <person name="Tamas L."/>
            <person name="Grigoriev I.V."/>
            <person name="Spatafora J.W."/>
            <person name="Nagy L.G."/>
            <person name="Kovacs G.M."/>
        </authorList>
    </citation>
    <scope>NUCLEOTIDE SEQUENCE [LARGE SCALE GENOMIC DNA]</scope>
    <source>
        <strain evidence="8 9">DSE2036</strain>
    </source>
</reference>